<evidence type="ECO:0000259" key="2">
    <source>
        <dbReference type="PROSITE" id="PS51729"/>
    </source>
</evidence>
<dbReference type="PANTHER" id="PTHR31435:SF10">
    <property type="entry name" value="BSR4717 PROTEIN"/>
    <property type="match status" value="1"/>
</dbReference>
<name>A0ABT7NAB8_9BURK</name>
<dbReference type="PROSITE" id="PS51729">
    <property type="entry name" value="GNAT_YJDJ"/>
    <property type="match status" value="1"/>
</dbReference>
<dbReference type="EC" id="2.3.1.-" evidence="3"/>
<dbReference type="Proteomes" id="UP001174908">
    <property type="component" value="Unassembled WGS sequence"/>
</dbReference>
<dbReference type="EMBL" id="JASZYV010000002">
    <property type="protein sequence ID" value="MDM0044893.1"/>
    <property type="molecule type" value="Genomic_DNA"/>
</dbReference>
<dbReference type="CDD" id="cd04301">
    <property type="entry name" value="NAT_SF"/>
    <property type="match status" value="1"/>
</dbReference>
<keyword evidence="3" id="KW-0808">Transferase</keyword>
<feature type="domain" description="N-acetyltransferase" evidence="1">
    <location>
        <begin position="1"/>
        <end position="102"/>
    </location>
</feature>
<comment type="caution">
    <text evidence="3">The sequence shown here is derived from an EMBL/GenBank/DDBJ whole genome shotgun (WGS) entry which is preliminary data.</text>
</comment>
<dbReference type="GO" id="GO:0016746">
    <property type="term" value="F:acyltransferase activity"/>
    <property type="evidence" value="ECO:0007669"/>
    <property type="project" value="UniProtKB-KW"/>
</dbReference>
<proteinExistence type="predicted"/>
<dbReference type="Gene3D" id="3.40.630.30">
    <property type="match status" value="1"/>
</dbReference>
<keyword evidence="4" id="KW-1185">Reference proteome</keyword>
<dbReference type="PANTHER" id="PTHR31435">
    <property type="entry name" value="PROTEIN NATD1"/>
    <property type="match status" value="1"/>
</dbReference>
<dbReference type="InterPro" id="IPR000182">
    <property type="entry name" value="GNAT_dom"/>
</dbReference>
<keyword evidence="3" id="KW-0012">Acyltransferase</keyword>
<dbReference type="PROSITE" id="PS51186">
    <property type="entry name" value="GNAT"/>
    <property type="match status" value="1"/>
</dbReference>
<dbReference type="RefSeq" id="WP_286660004.1">
    <property type="nucleotide sequence ID" value="NZ_JASZYV010000002.1"/>
</dbReference>
<evidence type="ECO:0000313" key="3">
    <source>
        <dbReference type="EMBL" id="MDM0044893.1"/>
    </source>
</evidence>
<protein>
    <submittedName>
        <fullName evidence="3">GNAT family N-acetyltransferase</fullName>
        <ecNumber evidence="3">2.3.1.-</ecNumber>
    </submittedName>
</protein>
<organism evidence="3 4">
    <name type="scientific">Variovorax dokdonensis</name>
    <dbReference type="NCBI Taxonomy" id="344883"/>
    <lineage>
        <taxon>Bacteria</taxon>
        <taxon>Pseudomonadati</taxon>
        <taxon>Pseudomonadota</taxon>
        <taxon>Betaproteobacteria</taxon>
        <taxon>Burkholderiales</taxon>
        <taxon>Comamonadaceae</taxon>
        <taxon>Variovorax</taxon>
    </lineage>
</organism>
<dbReference type="InterPro" id="IPR016181">
    <property type="entry name" value="Acyl_CoA_acyltransferase"/>
</dbReference>
<evidence type="ECO:0000313" key="4">
    <source>
        <dbReference type="Proteomes" id="UP001174908"/>
    </source>
</evidence>
<dbReference type="InterPro" id="IPR031165">
    <property type="entry name" value="GNAT_YJDJ"/>
</dbReference>
<evidence type="ECO:0000259" key="1">
    <source>
        <dbReference type="PROSITE" id="PS51186"/>
    </source>
</evidence>
<gene>
    <name evidence="3" type="ORF">QTH91_10390</name>
</gene>
<accession>A0ABT7NAB8</accession>
<dbReference type="Pfam" id="PF14542">
    <property type="entry name" value="Acetyltransf_CG"/>
    <property type="match status" value="1"/>
</dbReference>
<feature type="domain" description="N-acetyltransferase" evidence="2">
    <location>
        <begin position="13"/>
        <end position="99"/>
    </location>
</feature>
<dbReference type="SUPFAM" id="SSF55729">
    <property type="entry name" value="Acyl-CoA N-acyltransferases (Nat)"/>
    <property type="match status" value="1"/>
</dbReference>
<dbReference type="InterPro" id="IPR045057">
    <property type="entry name" value="Gcn5-rel_NAT"/>
</dbReference>
<sequence>MSNTASASPLVYSDNVQQHRFEAHRDGQLTGFAEYNVHPDALMFTHTEVLPAFEGQGVGSGLARHVLDEARARGKFVIPVCQFIAGYIRKHPEYLDLVKPETRAAFKL</sequence>
<reference evidence="3" key="1">
    <citation type="submission" date="2023-06" db="EMBL/GenBank/DDBJ databases">
        <authorList>
            <person name="Jiang Y."/>
            <person name="Liu Q."/>
        </authorList>
    </citation>
    <scope>NUCLEOTIDE SEQUENCE</scope>
    <source>
        <strain evidence="3">CGMCC 1.12089</strain>
    </source>
</reference>